<dbReference type="RefSeq" id="WP_273600277.1">
    <property type="nucleotide sequence ID" value="NZ_JAQQXT010000005.1"/>
</dbReference>
<sequence>MRHEDLAQLLLAAVRAQHFEATPDAMQGGAPLGQFPSIDLAVAAFAPGAAPVFANVLFSREHPEGLVADLGPAACASNIRFVADLQDEQGRSIAWLPGSDWSGLPWTPLTGSGPQRFVAPYPASLLKLMVLVGVARLVDQGRSDWAAVLSFDGSARPLSDWAFDMTAISCNRSTSALIMHLHACGAIRREGSVEVHNELHLLFSALGLSSLRLANTRADGGWGNAAGAGVGHLQMTAWDSLRLLWLLDVQAPPAPWLPAGHAPLLGASHAYVMFCLEQQSLHEVLSSTSLLGLPGWVPGLPARLPQRWQSKSASSSAPAAEVLFAHKTGNTENYTADAGIVRGLAPAKRHYLIALTSNLGSRYAPDPRAATTWKLPALGAAIDSGLQAYLGS</sequence>
<protein>
    <recommendedName>
        <fullName evidence="3">Serine hydrolase</fullName>
    </recommendedName>
</protein>
<dbReference type="InterPro" id="IPR012338">
    <property type="entry name" value="Beta-lactam/transpept-like"/>
</dbReference>
<organism evidence="1 2">
    <name type="scientific">Roseateles albus</name>
    <dbReference type="NCBI Taxonomy" id="2987525"/>
    <lineage>
        <taxon>Bacteria</taxon>
        <taxon>Pseudomonadati</taxon>
        <taxon>Pseudomonadota</taxon>
        <taxon>Betaproteobacteria</taxon>
        <taxon>Burkholderiales</taxon>
        <taxon>Sphaerotilaceae</taxon>
        <taxon>Roseateles</taxon>
    </lineage>
</organism>
<dbReference type="SUPFAM" id="SSF56601">
    <property type="entry name" value="beta-lactamase/transpeptidase-like"/>
    <property type="match status" value="1"/>
</dbReference>
<reference evidence="1 2" key="1">
    <citation type="submission" date="2022-10" db="EMBL/GenBank/DDBJ databases">
        <title>Paucibacter sp. hw1 Genome sequencing.</title>
        <authorList>
            <person name="Park S."/>
        </authorList>
    </citation>
    <scope>NUCLEOTIDE SEQUENCE [LARGE SCALE GENOMIC DNA]</scope>
    <source>
        <strain evidence="2">hw1</strain>
    </source>
</reference>
<gene>
    <name evidence="1" type="ORF">PRZ03_10660</name>
</gene>
<accession>A0ABT5KDM0</accession>
<dbReference type="Proteomes" id="UP001221189">
    <property type="component" value="Unassembled WGS sequence"/>
</dbReference>
<dbReference type="Gene3D" id="3.40.710.10">
    <property type="entry name" value="DD-peptidase/beta-lactamase superfamily"/>
    <property type="match status" value="1"/>
</dbReference>
<evidence type="ECO:0000313" key="2">
    <source>
        <dbReference type="Proteomes" id="UP001221189"/>
    </source>
</evidence>
<proteinExistence type="predicted"/>
<keyword evidence="2" id="KW-1185">Reference proteome</keyword>
<comment type="caution">
    <text evidence="1">The sequence shown here is derived from an EMBL/GenBank/DDBJ whole genome shotgun (WGS) entry which is preliminary data.</text>
</comment>
<evidence type="ECO:0000313" key="1">
    <source>
        <dbReference type="EMBL" id="MDC8772031.1"/>
    </source>
</evidence>
<name>A0ABT5KDM0_9BURK</name>
<dbReference type="EMBL" id="JAQQXT010000005">
    <property type="protein sequence ID" value="MDC8772031.1"/>
    <property type="molecule type" value="Genomic_DNA"/>
</dbReference>
<evidence type="ECO:0008006" key="3">
    <source>
        <dbReference type="Google" id="ProtNLM"/>
    </source>
</evidence>